<gene>
    <name evidence="2" type="ORF">M896_031040</name>
</gene>
<dbReference type="InterPro" id="IPR013087">
    <property type="entry name" value="Znf_C2H2_type"/>
</dbReference>
<dbReference type="VEuPathDB" id="MicrosporidiaDB:M896_031040"/>
<organism evidence="2 3">
    <name type="scientific">Ordospora colligata OC4</name>
    <dbReference type="NCBI Taxonomy" id="1354746"/>
    <lineage>
        <taxon>Eukaryota</taxon>
        <taxon>Fungi</taxon>
        <taxon>Fungi incertae sedis</taxon>
        <taxon>Microsporidia</taxon>
        <taxon>Ordosporidae</taxon>
        <taxon>Ordospora</taxon>
    </lineage>
</organism>
<dbReference type="InParanoid" id="A0A0B2UM25"/>
<sequence length="125" mass="14377">MSIKDSTKAKASANHSMLSDASLFMHFVDAIHSVYQPCNIISSDTSNYRLRQQTQEKTHINPCYAESVSNRTLHNKHPVPFIEDTNGFGCAFCNVRYIYKRCLITHLMKTHNIDLKNPQRSIDFQ</sequence>
<evidence type="ECO:0000313" key="2">
    <source>
        <dbReference type="EMBL" id="KHN70117.1"/>
    </source>
</evidence>
<evidence type="ECO:0000259" key="1">
    <source>
        <dbReference type="PROSITE" id="PS00028"/>
    </source>
</evidence>
<dbReference type="GeneID" id="26261388"/>
<dbReference type="AlphaFoldDB" id="A0A0B2UM25"/>
<comment type="caution">
    <text evidence="2">The sequence shown here is derived from an EMBL/GenBank/DDBJ whole genome shotgun (WGS) entry which is preliminary data.</text>
</comment>
<dbReference type="EMBL" id="JOKQ01000003">
    <property type="protein sequence ID" value="KHN70117.1"/>
    <property type="molecule type" value="Genomic_DNA"/>
</dbReference>
<reference evidence="2 3" key="1">
    <citation type="journal article" date="2014" name="MBio">
        <title>The Ordospora colligata genome; evolution of extreme reduction in microsporidia and host-to-parasite horizontal gene transfer.</title>
        <authorList>
            <person name="Pombert J.-F."/>
            <person name="Haag K.L."/>
            <person name="Beidas S."/>
            <person name="Ebert D."/>
            <person name="Keeling P.J."/>
        </authorList>
    </citation>
    <scope>NUCLEOTIDE SEQUENCE [LARGE SCALE GENOMIC DNA]</scope>
    <source>
        <strain evidence="2 3">OC4</strain>
    </source>
</reference>
<accession>A0A0B2UM25</accession>
<proteinExistence type="predicted"/>
<dbReference type="HOGENOM" id="CLU_2049681_0_0_1"/>
<dbReference type="Proteomes" id="UP000031056">
    <property type="component" value="Unassembled WGS sequence"/>
</dbReference>
<dbReference type="RefSeq" id="XP_014564159.1">
    <property type="nucleotide sequence ID" value="XM_014708673.1"/>
</dbReference>
<dbReference type="PROSITE" id="PS00028">
    <property type="entry name" value="ZINC_FINGER_C2H2_1"/>
    <property type="match status" value="1"/>
</dbReference>
<name>A0A0B2UM25_9MICR</name>
<dbReference type="OrthoDB" id="2189995at2759"/>
<protein>
    <recommendedName>
        <fullName evidence="1">C2H2-type domain-containing protein</fullName>
    </recommendedName>
</protein>
<feature type="domain" description="C2H2-type" evidence="1">
    <location>
        <begin position="90"/>
        <end position="111"/>
    </location>
</feature>
<evidence type="ECO:0000313" key="3">
    <source>
        <dbReference type="Proteomes" id="UP000031056"/>
    </source>
</evidence>
<keyword evidence="3" id="KW-1185">Reference proteome</keyword>